<name>A0A816ZIL8_BRANA</name>
<evidence type="ECO:0000256" key="16">
    <source>
        <dbReference type="ARBA" id="ARBA00060376"/>
    </source>
</evidence>
<feature type="domain" description="TF-B3" evidence="20">
    <location>
        <begin position="361"/>
        <end position="452"/>
    </location>
</feature>
<keyword evidence="23" id="KW-1185">Reference proteome</keyword>
<evidence type="ECO:0000259" key="19">
    <source>
        <dbReference type="PROSITE" id="PS50192"/>
    </source>
</evidence>
<keyword evidence="4 18" id="KW-0812">Transmembrane</keyword>
<dbReference type="PANTHER" id="PTHR31391:SF99">
    <property type="entry name" value="B3 DOMAIN-CONTAINING PROTEIN OS06G0194400"/>
    <property type="match status" value="1"/>
</dbReference>
<evidence type="ECO:0000256" key="3">
    <source>
        <dbReference type="ARBA" id="ARBA00022448"/>
    </source>
</evidence>
<evidence type="ECO:0000256" key="4">
    <source>
        <dbReference type="ARBA" id="ARBA00022692"/>
    </source>
</evidence>
<dbReference type="EMBL" id="JAGKQM010000007">
    <property type="protein sequence ID" value="KAH0920460.1"/>
    <property type="molecule type" value="Genomic_DNA"/>
</dbReference>
<feature type="region of interest" description="Disordered" evidence="17">
    <location>
        <begin position="455"/>
        <end position="495"/>
    </location>
</feature>
<evidence type="ECO:0000256" key="9">
    <source>
        <dbReference type="ARBA" id="ARBA00023054"/>
    </source>
</evidence>
<dbReference type="PROSITE" id="PS50863">
    <property type="entry name" value="B3"/>
    <property type="match status" value="1"/>
</dbReference>
<comment type="similarity">
    <text evidence="2">Belongs to the syntaxin family.</text>
</comment>
<evidence type="ECO:0000256" key="14">
    <source>
        <dbReference type="ARBA" id="ARBA00037801"/>
    </source>
</evidence>
<feature type="transmembrane region" description="Helical" evidence="18">
    <location>
        <begin position="211"/>
        <end position="231"/>
    </location>
</feature>
<evidence type="ECO:0000256" key="10">
    <source>
        <dbReference type="ARBA" id="ARBA00023125"/>
    </source>
</evidence>
<comment type="function">
    <text evidence="15">Vesicle trafficking protein that functions in the secretory pathway.</text>
</comment>
<dbReference type="EMBL" id="HG994361">
    <property type="protein sequence ID" value="CAF2207867.1"/>
    <property type="molecule type" value="Genomic_DNA"/>
</dbReference>
<dbReference type="GO" id="GO:0016192">
    <property type="term" value="P:vesicle-mediated transport"/>
    <property type="evidence" value="ECO:0007669"/>
    <property type="project" value="UniProtKB-ARBA"/>
</dbReference>
<evidence type="ECO:0000256" key="18">
    <source>
        <dbReference type="SAM" id="Phobius"/>
    </source>
</evidence>
<dbReference type="Gene3D" id="1.20.5.110">
    <property type="match status" value="1"/>
</dbReference>
<dbReference type="InterPro" id="IPR015300">
    <property type="entry name" value="DNA-bd_pseudobarrel_sf"/>
</dbReference>
<dbReference type="SUPFAM" id="SSF58038">
    <property type="entry name" value="SNARE fusion complex"/>
    <property type="match status" value="1"/>
</dbReference>
<evidence type="ECO:0000256" key="8">
    <source>
        <dbReference type="ARBA" id="ARBA00023034"/>
    </source>
</evidence>
<evidence type="ECO:0000256" key="7">
    <source>
        <dbReference type="ARBA" id="ARBA00023015"/>
    </source>
</evidence>
<evidence type="ECO:0000256" key="6">
    <source>
        <dbReference type="ARBA" id="ARBA00022989"/>
    </source>
</evidence>
<evidence type="ECO:0000256" key="11">
    <source>
        <dbReference type="ARBA" id="ARBA00023136"/>
    </source>
</evidence>
<feature type="transmembrane region" description="Helical" evidence="18">
    <location>
        <begin position="499"/>
        <end position="524"/>
    </location>
</feature>
<keyword evidence="6 18" id="KW-1133">Transmembrane helix</keyword>
<evidence type="ECO:0000313" key="23">
    <source>
        <dbReference type="Proteomes" id="UP000824890"/>
    </source>
</evidence>
<reference evidence="21" key="1">
    <citation type="submission" date="2021-01" db="EMBL/GenBank/DDBJ databases">
        <authorList>
            <consortium name="Genoscope - CEA"/>
            <person name="William W."/>
        </authorList>
    </citation>
    <scope>NUCLEOTIDE SEQUENCE</scope>
</reference>
<dbReference type="SUPFAM" id="SSF101936">
    <property type="entry name" value="DNA-binding pseudobarrel domain"/>
    <property type="match status" value="1"/>
</dbReference>
<keyword evidence="8" id="KW-0333">Golgi apparatus</keyword>
<keyword evidence="11 18" id="KW-0472">Membrane</keyword>
<dbReference type="GO" id="GO:0005634">
    <property type="term" value="C:nucleus"/>
    <property type="evidence" value="ECO:0007669"/>
    <property type="project" value="UniProtKB-SubCell"/>
</dbReference>
<dbReference type="Proteomes" id="UP001295469">
    <property type="component" value="Chromosome A07"/>
</dbReference>
<evidence type="ECO:0000256" key="15">
    <source>
        <dbReference type="ARBA" id="ARBA00054128"/>
    </source>
</evidence>
<evidence type="ECO:0000256" key="12">
    <source>
        <dbReference type="ARBA" id="ARBA00023163"/>
    </source>
</evidence>
<gene>
    <name evidence="21" type="ORF">DARMORV10_A07P44620.1</name>
    <name evidence="22" type="ORF">HID58_028120</name>
</gene>
<keyword evidence="12" id="KW-0804">Transcription</keyword>
<proteinExistence type="inferred from homology"/>
<organism evidence="21">
    <name type="scientific">Brassica napus</name>
    <name type="common">Rape</name>
    <dbReference type="NCBI Taxonomy" id="3708"/>
    <lineage>
        <taxon>Eukaryota</taxon>
        <taxon>Viridiplantae</taxon>
        <taxon>Streptophyta</taxon>
        <taxon>Embryophyta</taxon>
        <taxon>Tracheophyta</taxon>
        <taxon>Spermatophyta</taxon>
        <taxon>Magnoliopsida</taxon>
        <taxon>eudicotyledons</taxon>
        <taxon>Gunneridae</taxon>
        <taxon>Pentapetalae</taxon>
        <taxon>rosids</taxon>
        <taxon>malvids</taxon>
        <taxon>Brassicales</taxon>
        <taxon>Brassicaceae</taxon>
        <taxon>Brassiceae</taxon>
        <taxon>Brassica</taxon>
    </lineage>
</organism>
<comment type="subcellular location">
    <subcellularLocation>
        <location evidence="14">Golgi apparatus</location>
        <location evidence="14">trans-Golgi network membrane</location>
        <topology evidence="14">Single-pass type IV membrane protein</topology>
    </subcellularLocation>
    <subcellularLocation>
        <location evidence="1">Nucleus</location>
    </subcellularLocation>
    <subcellularLocation>
        <location evidence="16">Prevacuolar compartment membrane</location>
        <topology evidence="16">Single-pass type IV membrane protein</topology>
    </subcellularLocation>
</comment>
<feature type="region of interest" description="Disordered" evidence="17">
    <location>
        <begin position="269"/>
        <end position="316"/>
    </location>
</feature>
<evidence type="ECO:0000256" key="13">
    <source>
        <dbReference type="ARBA" id="ARBA00023242"/>
    </source>
</evidence>
<dbReference type="GO" id="GO:0005794">
    <property type="term" value="C:Golgi apparatus"/>
    <property type="evidence" value="ECO:0007669"/>
    <property type="project" value="UniProtKB-SubCell"/>
</dbReference>
<dbReference type="GO" id="GO:0006886">
    <property type="term" value="P:intracellular protein transport"/>
    <property type="evidence" value="ECO:0007669"/>
    <property type="project" value="InterPro"/>
</dbReference>
<dbReference type="GO" id="GO:0003677">
    <property type="term" value="F:DNA binding"/>
    <property type="evidence" value="ECO:0007669"/>
    <property type="project" value="UniProtKB-KW"/>
</dbReference>
<dbReference type="InterPro" id="IPR006012">
    <property type="entry name" value="Syntaxin/epimorphin_CS"/>
</dbReference>
<reference evidence="22 23" key="2">
    <citation type="submission" date="2021-05" db="EMBL/GenBank/DDBJ databases">
        <title>Genome Assembly of Synthetic Allotetraploid Brassica napus Reveals Homoeologous Exchanges between Subgenomes.</title>
        <authorList>
            <person name="Davis J.T."/>
        </authorList>
    </citation>
    <scope>NUCLEOTIDE SEQUENCE [LARGE SCALE GENOMIC DNA]</scope>
    <source>
        <strain evidence="23">cv. Da-Ae</strain>
        <tissue evidence="22">Seedling</tissue>
    </source>
</reference>
<dbReference type="InterPro" id="IPR000727">
    <property type="entry name" value="T_SNARE_dom"/>
</dbReference>
<dbReference type="PROSITE" id="PS00914">
    <property type="entry name" value="SYNTAXIN"/>
    <property type="match status" value="1"/>
</dbReference>
<keyword evidence="3" id="KW-0813">Transport</keyword>
<dbReference type="Pfam" id="PF02362">
    <property type="entry name" value="B3"/>
    <property type="match status" value="1"/>
</dbReference>
<dbReference type="PROSITE" id="PS50192">
    <property type="entry name" value="T_SNARE"/>
    <property type="match status" value="1"/>
</dbReference>
<accession>A0A816ZIL8</accession>
<evidence type="ECO:0000313" key="21">
    <source>
        <dbReference type="EMBL" id="CAF2207867.1"/>
    </source>
</evidence>
<evidence type="ECO:0000256" key="17">
    <source>
        <dbReference type="SAM" id="MobiDB-lite"/>
    </source>
</evidence>
<dbReference type="Proteomes" id="UP000824890">
    <property type="component" value="Unassembled WGS sequence"/>
</dbReference>
<dbReference type="Pfam" id="PF05739">
    <property type="entry name" value="SNARE"/>
    <property type="match status" value="1"/>
</dbReference>
<keyword evidence="5" id="KW-0653">Protein transport</keyword>
<evidence type="ECO:0000313" key="22">
    <source>
        <dbReference type="EMBL" id="KAH0920460.1"/>
    </source>
</evidence>
<dbReference type="InterPro" id="IPR003340">
    <property type="entry name" value="B3_DNA-bd"/>
</dbReference>
<keyword evidence="7" id="KW-0805">Transcription regulation</keyword>
<evidence type="ECO:0000256" key="1">
    <source>
        <dbReference type="ARBA" id="ARBA00004123"/>
    </source>
</evidence>
<sequence length="527" mass="59225">MASSSDAWMREYNEALKLSEDINGMMSERNSSGVTGPDAQRRASAIRRKITILGTRLDSLQSLLVKVPGKQHVSEKEMNRRKDMVGNLRSKANQVASALNMSNFANRDSLLGPETKPDDAMNRVSGMDNQGIVGFQRQVMRVEQDEGLEKLEETVMSTKHIALAVNEELTLQTRLIEDLDYHVDVTDSRLRRVQKSLAVMNKNMKGGCSCMSMLLSVLGIVGLALVIWLLVKYLKEEMVESEYEQIRLKRVEENKKRMIELNLNNLSQSLRLSSPSPKPSPAKARTPRTPVDSSEVRRSSRAKNPPPSYKEFGLEPLERPRRSYQRRDLLNRVYASDDARVYAIERAEALQSSLEPEFPSFIKPMLQSHVTGGFWLGLPRQFCHTHLPKYDEMITLVDENEDESVTKYLADKNGLSGGWRGFAIDHQLVDGDAVVFHLINPTTFKVYIVRVNDESNNGSGGSNEKELAIKPNKNQEEKNVSEVPPLSNSGKRKRRGNNIGTNLSLVNLLLAIALMFKSCLLIGAGRK</sequence>
<dbReference type="CDD" id="cd10017">
    <property type="entry name" value="B3_DNA"/>
    <property type="match status" value="1"/>
</dbReference>
<dbReference type="GO" id="GO:0005484">
    <property type="term" value="F:SNAP receptor activity"/>
    <property type="evidence" value="ECO:0007669"/>
    <property type="project" value="InterPro"/>
</dbReference>
<dbReference type="AlphaFoldDB" id="A0A816ZIL8"/>
<evidence type="ECO:0000256" key="2">
    <source>
        <dbReference type="ARBA" id="ARBA00009063"/>
    </source>
</evidence>
<feature type="domain" description="T-SNARE coiled-coil homology" evidence="19">
    <location>
        <begin position="138"/>
        <end position="200"/>
    </location>
</feature>
<dbReference type="InterPro" id="IPR044837">
    <property type="entry name" value="REM16-like"/>
</dbReference>
<dbReference type="PANTHER" id="PTHR31391">
    <property type="entry name" value="B3 DOMAIN-CONTAINING PROTEIN OS11G0197600-RELATED"/>
    <property type="match status" value="1"/>
</dbReference>
<keyword evidence="13" id="KW-0539">Nucleus</keyword>
<keyword evidence="10" id="KW-0238">DNA-binding</keyword>
<evidence type="ECO:0000259" key="20">
    <source>
        <dbReference type="PROSITE" id="PS50863"/>
    </source>
</evidence>
<keyword evidence="9" id="KW-0175">Coiled coil</keyword>
<protein>
    <submittedName>
        <fullName evidence="21">(rape) hypothetical protein</fullName>
    </submittedName>
</protein>
<dbReference type="SMART" id="SM01019">
    <property type="entry name" value="B3"/>
    <property type="match status" value="1"/>
</dbReference>
<dbReference type="GO" id="GO:0010008">
    <property type="term" value="C:endosome membrane"/>
    <property type="evidence" value="ECO:0007669"/>
    <property type="project" value="UniProtKB-ARBA"/>
</dbReference>
<dbReference type="Gene3D" id="2.40.330.10">
    <property type="entry name" value="DNA-binding pseudobarrel domain"/>
    <property type="match status" value="1"/>
</dbReference>
<feature type="compositionally biased region" description="Basic and acidic residues" evidence="17">
    <location>
        <begin position="463"/>
        <end position="480"/>
    </location>
</feature>
<dbReference type="FunFam" id="1.20.5.110:FF:000030">
    <property type="entry name" value="syntaxin-51 isoform X2"/>
    <property type="match status" value="1"/>
</dbReference>
<evidence type="ECO:0000256" key="5">
    <source>
        <dbReference type="ARBA" id="ARBA00022927"/>
    </source>
</evidence>
<dbReference type="CDD" id="cd15841">
    <property type="entry name" value="SNARE_Qc"/>
    <property type="match status" value="1"/>
</dbReference>